<accession>A0A0B7AGV7</accession>
<organism evidence="3">
    <name type="scientific">Arion vulgaris</name>
    <dbReference type="NCBI Taxonomy" id="1028688"/>
    <lineage>
        <taxon>Eukaryota</taxon>
        <taxon>Metazoa</taxon>
        <taxon>Spiralia</taxon>
        <taxon>Lophotrochozoa</taxon>
        <taxon>Mollusca</taxon>
        <taxon>Gastropoda</taxon>
        <taxon>Heterobranchia</taxon>
        <taxon>Euthyneura</taxon>
        <taxon>Panpulmonata</taxon>
        <taxon>Eupulmonata</taxon>
        <taxon>Stylommatophora</taxon>
        <taxon>Helicina</taxon>
        <taxon>Arionoidea</taxon>
        <taxon>Arionidae</taxon>
        <taxon>Arion</taxon>
    </lineage>
</organism>
<evidence type="ECO:0000313" key="3">
    <source>
        <dbReference type="EMBL" id="CEK79155.1"/>
    </source>
</evidence>
<protein>
    <submittedName>
        <fullName evidence="3">Uncharacterized protein</fullName>
    </submittedName>
</protein>
<feature type="transmembrane region" description="Helical" evidence="2">
    <location>
        <begin position="52"/>
        <end position="75"/>
    </location>
</feature>
<keyword evidence="2" id="KW-0472">Membrane</keyword>
<feature type="region of interest" description="Disordered" evidence="1">
    <location>
        <begin position="92"/>
        <end position="119"/>
    </location>
</feature>
<evidence type="ECO:0000256" key="1">
    <source>
        <dbReference type="SAM" id="MobiDB-lite"/>
    </source>
</evidence>
<sequence length="119" mass="12811">MSVTDSNVSTPVTNNAIVITENFLDLTTSTVSKGGSSAAASTFRDEGSGSTVTVAIVITLLVVVAVVSIFAYRYLKRTGALKTFLSWKSLTRSRKSSISSSRRALEDQEEEMDENIPTQ</sequence>
<dbReference type="EMBL" id="HACG01032294">
    <property type="protein sequence ID" value="CEK79159.1"/>
    <property type="molecule type" value="Transcribed_RNA"/>
</dbReference>
<name>A0A0B7AGV7_9EUPU</name>
<dbReference type="EMBL" id="HACG01032290">
    <property type="protein sequence ID" value="CEK79155.1"/>
    <property type="molecule type" value="Transcribed_RNA"/>
</dbReference>
<proteinExistence type="predicted"/>
<feature type="non-terminal residue" evidence="3">
    <location>
        <position position="119"/>
    </location>
</feature>
<dbReference type="AlphaFoldDB" id="A0A0B7AGV7"/>
<reference evidence="3" key="1">
    <citation type="submission" date="2014-12" db="EMBL/GenBank/DDBJ databases">
        <title>Insight into the proteome of Arion vulgaris.</title>
        <authorList>
            <person name="Aradska J."/>
            <person name="Bulat T."/>
            <person name="Smidak R."/>
            <person name="Sarate P."/>
            <person name="Gangsoo J."/>
            <person name="Sialana F."/>
            <person name="Bilban M."/>
            <person name="Lubec G."/>
        </authorList>
    </citation>
    <scope>NUCLEOTIDE SEQUENCE</scope>
    <source>
        <tissue evidence="3">Skin</tissue>
    </source>
</reference>
<keyword evidence="2" id="KW-1133">Transmembrane helix</keyword>
<gene>
    <name evidence="3" type="primary">ORF113894</name>
    <name evidence="4" type="synonym">ORF113903</name>
</gene>
<keyword evidence="2" id="KW-0812">Transmembrane</keyword>
<feature type="compositionally biased region" description="Acidic residues" evidence="1">
    <location>
        <begin position="107"/>
        <end position="119"/>
    </location>
</feature>
<evidence type="ECO:0000256" key="2">
    <source>
        <dbReference type="SAM" id="Phobius"/>
    </source>
</evidence>
<evidence type="ECO:0000313" key="4">
    <source>
        <dbReference type="EMBL" id="CEK79159.1"/>
    </source>
</evidence>